<dbReference type="EMBL" id="JYMX02000036">
    <property type="protein sequence ID" value="MCW3715922.1"/>
    <property type="molecule type" value="Genomic_DNA"/>
</dbReference>
<gene>
    <name evidence="1" type="ORF">UE95_031995</name>
</gene>
<protein>
    <submittedName>
        <fullName evidence="1">Uncharacterized protein</fullName>
    </submittedName>
</protein>
<proteinExistence type="predicted"/>
<comment type="caution">
    <text evidence="1">The sequence shown here is derived from an EMBL/GenBank/DDBJ whole genome shotgun (WGS) entry which is preliminary data.</text>
</comment>
<name>A0ABD4UNM2_9BURK</name>
<evidence type="ECO:0000313" key="1">
    <source>
        <dbReference type="EMBL" id="MCW3715922.1"/>
    </source>
</evidence>
<dbReference type="AlphaFoldDB" id="A0ABD4UNM2"/>
<dbReference type="Proteomes" id="UP000191686">
    <property type="component" value="Unassembled WGS sequence"/>
</dbReference>
<sequence>MAKSEIVAWGGRFKRVTRAQYVTKCFIAKPARARPAAVSRRFVASGNTTSTTAAPGRANRRATMLEIRASHPILVSLKQPRLTRCVFRFVCQRDLSRIDELERVVRFVLRARSNRERIMNDPFFIFDRLPEVGRRPRRVARVVKGLPTGLWIARNGTGRFASIGAWVRGARKPFALRRAAQPAAIGRPKPPRRRVATPGRVLHHISFFGVAPARGGFVRDGRRPC</sequence>
<organism evidence="1 2">
    <name type="scientific">Burkholderia cenocepacia</name>
    <dbReference type="NCBI Taxonomy" id="95486"/>
    <lineage>
        <taxon>Bacteria</taxon>
        <taxon>Pseudomonadati</taxon>
        <taxon>Pseudomonadota</taxon>
        <taxon>Betaproteobacteria</taxon>
        <taxon>Burkholderiales</taxon>
        <taxon>Burkholderiaceae</taxon>
        <taxon>Burkholderia</taxon>
        <taxon>Burkholderia cepacia complex</taxon>
    </lineage>
</organism>
<reference evidence="1 2" key="1">
    <citation type="journal article" date="2017" name="Front. Microbiol.">
        <title>Genomics reveals a unique clone of Burkholderia cenocepacia harbouring an actively excising novel genomic island.</title>
        <authorList>
            <person name="Patil P."/>
            <person name="Mali S."/>
            <person name="Midha S."/>
            <person name="Gautam V."/>
            <person name="Dash L."/>
            <person name="Kumar S."/>
            <person name="Shastri J."/>
            <person name="Singhal L."/>
            <person name="Patil P.B."/>
        </authorList>
    </citation>
    <scope>NUCLEOTIDE SEQUENCE [LARGE SCALE GENOMIC DNA]</scope>
    <source>
        <strain evidence="1 2">BC-19</strain>
    </source>
</reference>
<reference evidence="1 2" key="2">
    <citation type="journal article" date="2017" name="Front. Microbiol.">
        <title>Genomics Reveals a Unique Clone of Burkholderia cenocepacia Harboring an Actively Excising Novel Genomic Island.</title>
        <authorList>
            <person name="Patil P.P."/>
            <person name="Mali S."/>
            <person name="Midha S."/>
            <person name="Gautam V."/>
            <person name="Dash L."/>
            <person name="Kumar S."/>
            <person name="Shastri J."/>
            <person name="Singhal L."/>
            <person name="Patil P.B."/>
        </authorList>
    </citation>
    <scope>NUCLEOTIDE SEQUENCE [LARGE SCALE GENOMIC DNA]</scope>
    <source>
        <strain evidence="1 2">BC-19</strain>
    </source>
</reference>
<dbReference type="RefSeq" id="WP_256870286.1">
    <property type="nucleotide sequence ID" value="NZ_JYMX02000036.1"/>
</dbReference>
<accession>A0ABD4UNM2</accession>
<evidence type="ECO:0000313" key="2">
    <source>
        <dbReference type="Proteomes" id="UP000191686"/>
    </source>
</evidence>